<dbReference type="KEGG" id="mbd:MEBOL_002209"/>
<dbReference type="RefSeq" id="WP_095977412.1">
    <property type="nucleotide sequence ID" value="NZ_CP022163.1"/>
</dbReference>
<accession>A0A250IC17</accession>
<dbReference type="InterPro" id="IPR046341">
    <property type="entry name" value="SET_dom_sf"/>
</dbReference>
<dbReference type="SMART" id="SM00317">
    <property type="entry name" value="SET"/>
    <property type="match status" value="1"/>
</dbReference>
<dbReference type="AlphaFoldDB" id="A0A250IC17"/>
<dbReference type="InterPro" id="IPR001214">
    <property type="entry name" value="SET_dom"/>
</dbReference>
<proteinExistence type="predicted"/>
<keyword evidence="2" id="KW-0489">Methyltransferase</keyword>
<reference evidence="2 3" key="1">
    <citation type="submission" date="2017-06" db="EMBL/GenBank/DDBJ databases">
        <authorList>
            <person name="Kim H.J."/>
            <person name="Triplett B.A."/>
        </authorList>
    </citation>
    <scope>NUCLEOTIDE SEQUENCE [LARGE SCALE GENOMIC DNA]</scope>
    <source>
        <strain evidence="2 3">DSM 14713</strain>
    </source>
</reference>
<dbReference type="InterPro" id="IPR009207">
    <property type="entry name" value="SET7_MeTrfase"/>
</dbReference>
<sequence length="140" mass="16166">MQPGEPLFIHPGLRVQPCEWGYGVFTEQAIPEGTILEECHYLKAPFRSVRNSPLTDYVFNIEWGPHEEDRGGEWVAIVMGFGMVYNHSQEPNVSYYRGFQKGASPKDVFTFYALRDIEPGEQLCISYGENWWKTRGQEMP</sequence>
<keyword evidence="2" id="KW-0808">Transferase</keyword>
<protein>
    <submittedName>
        <fullName evidence="2">SET domain-containing protein-lysine N-methyltransferase</fullName>
    </submittedName>
</protein>
<evidence type="ECO:0000259" key="1">
    <source>
        <dbReference type="PROSITE" id="PS50280"/>
    </source>
</evidence>
<dbReference type="Gene3D" id="2.170.270.10">
    <property type="entry name" value="SET domain"/>
    <property type="match status" value="1"/>
</dbReference>
<evidence type="ECO:0000313" key="2">
    <source>
        <dbReference type="EMBL" id="ATB28760.1"/>
    </source>
</evidence>
<dbReference type="PROSITE" id="PS50280">
    <property type="entry name" value="SET"/>
    <property type="match status" value="1"/>
</dbReference>
<dbReference type="GO" id="GO:0062122">
    <property type="term" value="F:histone H3K37 methyltransferase activity"/>
    <property type="evidence" value="ECO:0007669"/>
    <property type="project" value="InterPro"/>
</dbReference>
<dbReference type="Pfam" id="PF00856">
    <property type="entry name" value="SET"/>
    <property type="match status" value="1"/>
</dbReference>
<evidence type="ECO:0000313" key="3">
    <source>
        <dbReference type="Proteomes" id="UP000217289"/>
    </source>
</evidence>
<name>A0A250IC17_9BACT</name>
<dbReference type="SUPFAM" id="SSF82199">
    <property type="entry name" value="SET domain"/>
    <property type="match status" value="1"/>
</dbReference>
<organism evidence="2 3">
    <name type="scientific">Melittangium boletus DSM 14713</name>
    <dbReference type="NCBI Taxonomy" id="1294270"/>
    <lineage>
        <taxon>Bacteria</taxon>
        <taxon>Pseudomonadati</taxon>
        <taxon>Myxococcota</taxon>
        <taxon>Myxococcia</taxon>
        <taxon>Myxococcales</taxon>
        <taxon>Cystobacterineae</taxon>
        <taxon>Archangiaceae</taxon>
        <taxon>Melittangium</taxon>
    </lineage>
</organism>
<dbReference type="GO" id="GO:0032259">
    <property type="term" value="P:methylation"/>
    <property type="evidence" value="ECO:0007669"/>
    <property type="project" value="UniProtKB-KW"/>
</dbReference>
<feature type="domain" description="SET" evidence="1">
    <location>
        <begin position="11"/>
        <end position="128"/>
    </location>
</feature>
<dbReference type="OrthoDB" id="9804945at2"/>
<dbReference type="PIRSF" id="PIRSF022536">
    <property type="entry name" value="A612L_SET"/>
    <property type="match status" value="1"/>
</dbReference>
<dbReference type="Proteomes" id="UP000217289">
    <property type="component" value="Chromosome"/>
</dbReference>
<dbReference type="EMBL" id="CP022163">
    <property type="protein sequence ID" value="ATB28760.1"/>
    <property type="molecule type" value="Genomic_DNA"/>
</dbReference>
<gene>
    <name evidence="2" type="ORF">MEBOL_002209</name>
</gene>
<keyword evidence="3" id="KW-1185">Reference proteome</keyword>